<dbReference type="InterPro" id="IPR039361">
    <property type="entry name" value="Cyclin"/>
</dbReference>
<comment type="caution">
    <text evidence="9">The sequence shown here is derived from an EMBL/GenBank/DDBJ whole genome shotgun (WGS) entry which is preliminary data.</text>
</comment>
<feature type="domain" description="Cyclin-like" evidence="7">
    <location>
        <begin position="247"/>
        <end position="331"/>
    </location>
</feature>
<evidence type="ECO:0000256" key="1">
    <source>
        <dbReference type="ARBA" id="ARBA00006955"/>
    </source>
</evidence>
<evidence type="ECO:0000313" key="10">
    <source>
        <dbReference type="Proteomes" id="UP000807115"/>
    </source>
</evidence>
<dbReference type="GO" id="GO:0016538">
    <property type="term" value="F:cyclin-dependent protein serine/threonine kinase regulator activity"/>
    <property type="evidence" value="ECO:0007669"/>
    <property type="project" value="InterPro"/>
</dbReference>
<feature type="domain" description="Cyclin-like" evidence="7">
    <location>
        <begin position="344"/>
        <end position="426"/>
    </location>
</feature>
<dbReference type="SUPFAM" id="SSF47954">
    <property type="entry name" value="Cyclin-like"/>
    <property type="match status" value="2"/>
</dbReference>
<dbReference type="InterPro" id="IPR006671">
    <property type="entry name" value="Cyclin_N"/>
</dbReference>
<proteinExistence type="inferred from homology"/>
<dbReference type="Proteomes" id="UP000807115">
    <property type="component" value="Chromosome 3"/>
</dbReference>
<keyword evidence="4" id="KW-0131">Cell cycle</keyword>
<name>A0A921RDV4_SORBI</name>
<dbReference type="GO" id="GO:0044772">
    <property type="term" value="P:mitotic cell cycle phase transition"/>
    <property type="evidence" value="ECO:0007669"/>
    <property type="project" value="InterPro"/>
</dbReference>
<evidence type="ECO:0000259" key="8">
    <source>
        <dbReference type="SMART" id="SM01332"/>
    </source>
</evidence>
<dbReference type="Pfam" id="PF02984">
    <property type="entry name" value="Cyclin_C"/>
    <property type="match status" value="1"/>
</dbReference>
<dbReference type="PIRSF" id="PIRSF001771">
    <property type="entry name" value="Cyclin_A_B_D_E"/>
    <property type="match status" value="1"/>
</dbReference>
<evidence type="ECO:0008006" key="11">
    <source>
        <dbReference type="Google" id="ProtNLM"/>
    </source>
</evidence>
<dbReference type="AlphaFoldDB" id="A0A921RDV4"/>
<dbReference type="Pfam" id="PF00134">
    <property type="entry name" value="Cyclin_N"/>
    <property type="match status" value="1"/>
</dbReference>
<dbReference type="SMART" id="SM00385">
    <property type="entry name" value="CYCLIN"/>
    <property type="match status" value="2"/>
</dbReference>
<keyword evidence="2" id="KW-0132">Cell division</keyword>
<dbReference type="Gramene" id="EES02793">
    <property type="protein sequence ID" value="EES02793"/>
    <property type="gene ID" value="SORBI_3003G134500"/>
</dbReference>
<evidence type="ECO:0000256" key="2">
    <source>
        <dbReference type="ARBA" id="ARBA00022618"/>
    </source>
</evidence>
<dbReference type="FunFam" id="1.10.472.10:FF:000032">
    <property type="entry name" value="G2/mitotic-specific cyclin-1"/>
    <property type="match status" value="1"/>
</dbReference>
<comment type="similarity">
    <text evidence="1">Belongs to the cyclin family. Cyclin AB subfamily.</text>
</comment>
<gene>
    <name evidence="9" type="ORF">BDA96_03G140500</name>
</gene>
<feature type="domain" description="Cyclin C-terminal" evidence="8">
    <location>
        <begin position="340"/>
        <end position="457"/>
    </location>
</feature>
<dbReference type="Gene3D" id="1.10.472.10">
    <property type="entry name" value="Cyclin-like"/>
    <property type="match status" value="2"/>
</dbReference>
<organism evidence="9 10">
    <name type="scientific">Sorghum bicolor</name>
    <name type="common">Sorghum</name>
    <name type="synonym">Sorghum vulgare</name>
    <dbReference type="NCBI Taxonomy" id="4558"/>
    <lineage>
        <taxon>Eukaryota</taxon>
        <taxon>Viridiplantae</taxon>
        <taxon>Streptophyta</taxon>
        <taxon>Embryophyta</taxon>
        <taxon>Tracheophyta</taxon>
        <taxon>Spermatophyta</taxon>
        <taxon>Magnoliopsida</taxon>
        <taxon>Liliopsida</taxon>
        <taxon>Poales</taxon>
        <taxon>Poaceae</taxon>
        <taxon>PACMAD clade</taxon>
        <taxon>Panicoideae</taxon>
        <taxon>Andropogonodae</taxon>
        <taxon>Andropogoneae</taxon>
        <taxon>Sorghinae</taxon>
        <taxon>Sorghum</taxon>
    </lineage>
</organism>
<dbReference type="EMBL" id="CM027682">
    <property type="protein sequence ID" value="KAG0537337.1"/>
    <property type="molecule type" value="Genomic_DNA"/>
</dbReference>
<dbReference type="PANTHER" id="PTHR10177">
    <property type="entry name" value="CYCLINS"/>
    <property type="match status" value="1"/>
</dbReference>
<evidence type="ECO:0000259" key="7">
    <source>
        <dbReference type="SMART" id="SM00385"/>
    </source>
</evidence>
<dbReference type="GO" id="GO:0010332">
    <property type="term" value="P:response to gamma radiation"/>
    <property type="evidence" value="ECO:0007669"/>
    <property type="project" value="UniProtKB-ARBA"/>
</dbReference>
<dbReference type="InterPro" id="IPR004367">
    <property type="entry name" value="Cyclin_C-dom"/>
</dbReference>
<reference evidence="9" key="1">
    <citation type="journal article" date="2019" name="BMC Genomics">
        <title>A new reference genome for Sorghum bicolor reveals high levels of sequence similarity between sweet and grain genotypes: implications for the genetics of sugar metabolism.</title>
        <authorList>
            <person name="Cooper E.A."/>
            <person name="Brenton Z.W."/>
            <person name="Flinn B.S."/>
            <person name="Jenkins J."/>
            <person name="Shu S."/>
            <person name="Flowers D."/>
            <person name="Luo F."/>
            <person name="Wang Y."/>
            <person name="Xia P."/>
            <person name="Barry K."/>
            <person name="Daum C."/>
            <person name="Lipzen A."/>
            <person name="Yoshinaga Y."/>
            <person name="Schmutz J."/>
            <person name="Saski C."/>
            <person name="Vermerris W."/>
            <person name="Kresovich S."/>
        </authorList>
    </citation>
    <scope>NUCLEOTIDE SEQUENCE</scope>
</reference>
<dbReference type="InterPro" id="IPR013763">
    <property type="entry name" value="Cyclin-like_dom"/>
</dbReference>
<dbReference type="GO" id="GO:0051301">
    <property type="term" value="P:cell division"/>
    <property type="evidence" value="ECO:0007669"/>
    <property type="project" value="UniProtKB-KW"/>
</dbReference>
<protein>
    <recommendedName>
        <fullName evidence="11">Cyclin N-terminal domain-containing protein</fullName>
    </recommendedName>
</protein>
<sequence length="463" mass="51479">MASKKQAGPGFAVPAQEPKNGGDAARLVRKPMATFPQQAAARGRRALVDVGNLMNGRPSLVNRQKQAVAATANSHKAVDVGSKKPLVPQAAARSRRSLADIKNPRINDRAAPANRQRPLAAVSKRNGKAVMLKECKVKPEVIVISPDTEKEKKAKTSGGPRVCRRVPTLFGNLTKCSRASDGVVSSPKKTDPYDIDTPDSCNELAVVEYVEDIYRFYKSTEGTCLPLSSYMSSQTEISERMRAILIDWIIEVQYRLILMPETLYLTVYIIDQYLSMESVPRKELQLVGISAVLIASKYEETWAPLVKDLLCICDNAFTRDQVLTKEKAILDRLHWNLTVPTMYMFIVRYLKAAMGDKKLENMAFFYSELALVQYTMLVYPPSVTAAAAVYAARCTLGMNPLWTDILEHHTGLSEPQLLDCARRLINFHALAPESKQKAVYKKYSSPKLGAVALQYPDKKLLPV</sequence>
<accession>A0A921RDV4</accession>
<evidence type="ECO:0000256" key="5">
    <source>
        <dbReference type="RuleBase" id="RU000383"/>
    </source>
</evidence>
<dbReference type="KEGG" id="sbi:8078120"/>
<keyword evidence="3 5" id="KW-0195">Cyclin</keyword>
<feature type="region of interest" description="Disordered" evidence="6">
    <location>
        <begin position="1"/>
        <end position="24"/>
    </location>
</feature>
<dbReference type="SMART" id="SM01332">
    <property type="entry name" value="Cyclin_C"/>
    <property type="match status" value="1"/>
</dbReference>
<dbReference type="FunFam" id="1.10.472.10:FF:000154">
    <property type="entry name" value="Cyclin-B1-4"/>
    <property type="match status" value="1"/>
</dbReference>
<dbReference type="InterPro" id="IPR046965">
    <property type="entry name" value="Cyclin_A/B-like"/>
</dbReference>
<evidence type="ECO:0000256" key="6">
    <source>
        <dbReference type="SAM" id="MobiDB-lite"/>
    </source>
</evidence>
<reference evidence="9" key="2">
    <citation type="submission" date="2020-10" db="EMBL/GenBank/DDBJ databases">
        <authorList>
            <person name="Cooper E.A."/>
            <person name="Brenton Z.W."/>
            <person name="Flinn B.S."/>
            <person name="Jenkins J."/>
            <person name="Shu S."/>
            <person name="Flowers D."/>
            <person name="Luo F."/>
            <person name="Wang Y."/>
            <person name="Xia P."/>
            <person name="Barry K."/>
            <person name="Daum C."/>
            <person name="Lipzen A."/>
            <person name="Yoshinaga Y."/>
            <person name="Schmutz J."/>
            <person name="Saski C."/>
            <person name="Vermerris W."/>
            <person name="Kresovich S."/>
        </authorList>
    </citation>
    <scope>NUCLEOTIDE SEQUENCE</scope>
</reference>
<dbReference type="InterPro" id="IPR036915">
    <property type="entry name" value="Cyclin-like_sf"/>
</dbReference>
<evidence type="ECO:0000256" key="3">
    <source>
        <dbReference type="ARBA" id="ARBA00023127"/>
    </source>
</evidence>
<dbReference type="OMA" id="IQNFVYM"/>
<evidence type="ECO:0000256" key="4">
    <source>
        <dbReference type="ARBA" id="ARBA00023306"/>
    </source>
</evidence>
<dbReference type="OrthoDB" id="5590282at2759"/>
<evidence type="ECO:0000313" key="9">
    <source>
        <dbReference type="EMBL" id="KAG0537337.1"/>
    </source>
</evidence>